<dbReference type="OrthoDB" id="7361935at2"/>
<dbReference type="EMBL" id="BJYZ01000011">
    <property type="protein sequence ID" value="GEO38506.1"/>
    <property type="molecule type" value="Genomic_DNA"/>
</dbReference>
<dbReference type="RefSeq" id="WP_044433148.1">
    <property type="nucleotide sequence ID" value="NZ_BJYZ01000011.1"/>
</dbReference>
<evidence type="ECO:0000313" key="1">
    <source>
        <dbReference type="EMBL" id="GEO38506.1"/>
    </source>
</evidence>
<comment type="caution">
    <text evidence="1">The sequence shown here is derived from an EMBL/GenBank/DDBJ whole genome shotgun (WGS) entry which is preliminary data.</text>
</comment>
<gene>
    <name evidence="1" type="ORF">SAE02_26540</name>
</gene>
<proteinExistence type="predicted"/>
<name>A0A512DPW9_9PROT</name>
<reference evidence="1 2" key="1">
    <citation type="submission" date="2019-07" db="EMBL/GenBank/DDBJ databases">
        <title>Whole genome shotgun sequence of Skermanella aerolata NBRC 106429.</title>
        <authorList>
            <person name="Hosoyama A."/>
            <person name="Uohara A."/>
            <person name="Ohji S."/>
            <person name="Ichikawa N."/>
        </authorList>
    </citation>
    <scope>NUCLEOTIDE SEQUENCE [LARGE SCALE GENOMIC DNA]</scope>
    <source>
        <strain evidence="1 2">NBRC 106429</strain>
    </source>
</reference>
<sequence>MIKHLKLTRRAALAGLTAAGGMMAIQPRAQAFTLPERAGDPQLAETALSMFSSPGDVRRVGMACRGRAELCQSRQALVDSIFGPERDRLAAGDPAQVHGWLRTRIREDFSAGRTVTVDGWVLADTEAKLYALAAHA</sequence>
<evidence type="ECO:0000313" key="2">
    <source>
        <dbReference type="Proteomes" id="UP000321523"/>
    </source>
</evidence>
<organism evidence="1 2">
    <name type="scientific">Skermanella aerolata</name>
    <dbReference type="NCBI Taxonomy" id="393310"/>
    <lineage>
        <taxon>Bacteria</taxon>
        <taxon>Pseudomonadati</taxon>
        <taxon>Pseudomonadota</taxon>
        <taxon>Alphaproteobacteria</taxon>
        <taxon>Rhodospirillales</taxon>
        <taxon>Azospirillaceae</taxon>
        <taxon>Skermanella</taxon>
    </lineage>
</organism>
<keyword evidence="2" id="KW-1185">Reference proteome</keyword>
<dbReference type="InterPro" id="IPR006311">
    <property type="entry name" value="TAT_signal"/>
</dbReference>
<dbReference type="AlphaFoldDB" id="A0A512DPW9"/>
<protein>
    <submittedName>
        <fullName evidence="1">Uncharacterized protein</fullName>
    </submittedName>
</protein>
<dbReference type="Proteomes" id="UP000321523">
    <property type="component" value="Unassembled WGS sequence"/>
</dbReference>
<dbReference type="PROSITE" id="PS51318">
    <property type="entry name" value="TAT"/>
    <property type="match status" value="1"/>
</dbReference>
<accession>A0A512DPW9</accession>